<proteinExistence type="predicted"/>
<dbReference type="OrthoDB" id="626167at2759"/>
<evidence type="ECO:0000313" key="8">
    <source>
        <dbReference type="EMBL" id="EFX01267.1"/>
    </source>
</evidence>
<reference evidence="8 9" key="1">
    <citation type="journal article" date="2011" name="Proc. Natl. Acad. Sci. U.S.A.">
        <title>Genome and transcriptome analyses of the mountain pine beetle-fungal symbiont Grosmannia clavigera, a lodgepole pine pathogen.</title>
        <authorList>
            <person name="DiGuistini S."/>
            <person name="Wang Y."/>
            <person name="Liao N.Y."/>
            <person name="Taylor G."/>
            <person name="Tanguay P."/>
            <person name="Feau N."/>
            <person name="Henrissat B."/>
            <person name="Chan S.K."/>
            <person name="Hesse-Orce U."/>
            <person name="Alamouti S.M."/>
            <person name="Tsui C.K.M."/>
            <person name="Docking R.T."/>
            <person name="Levasseur A."/>
            <person name="Haridas S."/>
            <person name="Robertson G."/>
            <person name="Birol I."/>
            <person name="Holt R.A."/>
            <person name="Marra M.A."/>
            <person name="Hamelin R.C."/>
            <person name="Hirst M."/>
            <person name="Jones S.J.M."/>
            <person name="Bohlmann J."/>
            <person name="Breuil C."/>
        </authorList>
    </citation>
    <scope>NUCLEOTIDE SEQUENCE [LARGE SCALE GENOMIC DNA]</scope>
    <source>
        <strain evidence="9">kw1407 / UAMH 11150</strain>
    </source>
</reference>
<dbReference type="GO" id="GO:0043531">
    <property type="term" value="F:ADP binding"/>
    <property type="evidence" value="ECO:0007669"/>
    <property type="project" value="InterPro"/>
</dbReference>
<feature type="domain" description="NB-ARC" evidence="7">
    <location>
        <begin position="262"/>
        <end position="412"/>
    </location>
</feature>
<dbReference type="SUPFAM" id="SSF52540">
    <property type="entry name" value="P-loop containing nucleoside triphosphate hydrolases"/>
    <property type="match status" value="1"/>
</dbReference>
<dbReference type="Pfam" id="PF00931">
    <property type="entry name" value="NB-ARC"/>
    <property type="match status" value="1"/>
</dbReference>
<dbReference type="EMBL" id="GL629794">
    <property type="protein sequence ID" value="EFX01267.1"/>
    <property type="molecule type" value="Genomic_DNA"/>
</dbReference>
<evidence type="ECO:0000256" key="1">
    <source>
        <dbReference type="ARBA" id="ARBA00004173"/>
    </source>
</evidence>
<dbReference type="InterPro" id="IPR002182">
    <property type="entry name" value="NB-ARC"/>
</dbReference>
<keyword evidence="5" id="KW-0496">Mitochondrion</keyword>
<dbReference type="InParanoid" id="F0XLI0"/>
<dbReference type="InterPro" id="IPR052374">
    <property type="entry name" value="SERAC1"/>
</dbReference>
<keyword evidence="6" id="KW-0472">Membrane</keyword>
<dbReference type="AlphaFoldDB" id="F0XLI0"/>
<dbReference type="PANTHER" id="PTHR48182:SF2">
    <property type="entry name" value="PROTEIN SERAC1"/>
    <property type="match status" value="1"/>
</dbReference>
<accession>F0XLI0</accession>
<evidence type="ECO:0000256" key="4">
    <source>
        <dbReference type="ARBA" id="ARBA00022824"/>
    </source>
</evidence>
<dbReference type="eggNOG" id="KOG2029">
    <property type="taxonomic scope" value="Eukaryota"/>
</dbReference>
<dbReference type="InterPro" id="IPR029058">
    <property type="entry name" value="AB_hydrolase_fold"/>
</dbReference>
<keyword evidence="9" id="KW-1185">Reference proteome</keyword>
<gene>
    <name evidence="8" type="ORF">CMQ_6209</name>
</gene>
<dbReference type="RefSeq" id="XP_014170749.1">
    <property type="nucleotide sequence ID" value="XM_014315274.1"/>
</dbReference>
<dbReference type="GO" id="GO:0005783">
    <property type="term" value="C:endoplasmic reticulum"/>
    <property type="evidence" value="ECO:0007669"/>
    <property type="project" value="UniProtKB-SubCell"/>
</dbReference>
<dbReference type="InterPro" id="IPR027417">
    <property type="entry name" value="P-loop_NTPase"/>
</dbReference>
<dbReference type="GO" id="GO:0005739">
    <property type="term" value="C:mitochondrion"/>
    <property type="evidence" value="ECO:0007669"/>
    <property type="project" value="UniProtKB-SubCell"/>
</dbReference>
<protein>
    <submittedName>
        <fullName evidence="8">Kinesin light chain</fullName>
    </submittedName>
</protein>
<dbReference type="Gene3D" id="3.40.50.1820">
    <property type="entry name" value="alpha/beta hydrolase"/>
    <property type="match status" value="1"/>
</dbReference>
<dbReference type="GeneID" id="25979617"/>
<dbReference type="PANTHER" id="PTHR48182">
    <property type="entry name" value="PROTEIN SERAC1"/>
    <property type="match status" value="1"/>
</dbReference>
<evidence type="ECO:0000256" key="3">
    <source>
        <dbReference type="ARBA" id="ARBA00004370"/>
    </source>
</evidence>
<name>F0XLI0_GROCL</name>
<evidence type="ECO:0000256" key="6">
    <source>
        <dbReference type="ARBA" id="ARBA00023136"/>
    </source>
</evidence>
<evidence type="ECO:0000256" key="2">
    <source>
        <dbReference type="ARBA" id="ARBA00004240"/>
    </source>
</evidence>
<organism evidence="9">
    <name type="scientific">Grosmannia clavigera (strain kw1407 / UAMH 11150)</name>
    <name type="common">Blue stain fungus</name>
    <name type="synonym">Graphiocladiella clavigera</name>
    <dbReference type="NCBI Taxonomy" id="655863"/>
    <lineage>
        <taxon>Eukaryota</taxon>
        <taxon>Fungi</taxon>
        <taxon>Dikarya</taxon>
        <taxon>Ascomycota</taxon>
        <taxon>Pezizomycotina</taxon>
        <taxon>Sordariomycetes</taxon>
        <taxon>Sordariomycetidae</taxon>
        <taxon>Ophiostomatales</taxon>
        <taxon>Ophiostomataceae</taxon>
        <taxon>Leptographium</taxon>
    </lineage>
</organism>
<keyword evidence="4" id="KW-0256">Endoplasmic reticulum</keyword>
<dbReference type="Proteomes" id="UP000007796">
    <property type="component" value="Unassembled WGS sequence"/>
</dbReference>
<evidence type="ECO:0000259" key="7">
    <source>
        <dbReference type="Pfam" id="PF00931"/>
    </source>
</evidence>
<dbReference type="HOGENOM" id="CLU_000288_125_13_1"/>
<dbReference type="Gene3D" id="3.40.50.300">
    <property type="entry name" value="P-loop containing nucleotide triphosphate hydrolases"/>
    <property type="match status" value="1"/>
</dbReference>
<sequence length="615" mass="68437">MKAWHEPDSPTVDICFIHGLTGHRDKTWTADDSENEPWPKTLLPEKFPEARLLTFGYDADVVRAGVASKSSIKNLADRLLHVLTTDRGPNASHRPLIFIVHSLGGIVCKKAVARSTNDSDETLHSVATSLIGIVFMGTPHDGSGFADLFGLLAPGIRFFKSFNSRLVNVLKRGNELAAEIDNDFWNAWKVIEKDFNAQIEIFCFFEVLPIPGVKTCVVPEKSAIYQQHHSQSIDANHHDMVKFRSADDPGFMSLNHNFVGRENILKDLRQLLFEDKDTHPIVALYGLGGIGKTQVANALAHWTKNHRKECSVFWVPAVSKEIFEKACGAIAKTLGIKCAGNEDIKTLVCDHLSSEAAGEWLLIIDNADDPDLIVGRDTPDSLDQYFPRSDSGRTLVTTRTQSVSQAVAQKTIPLEAFDLPQARQLATKLLERPDMLNDSASMDELLQELEYLPLAISQAMAYIKQLNLSAAEYLKLLRRTNTDRLDLLGKEIPDSIRYKESRHAVATTWLVSFDHLQKASPGAVSLLEFLSQIQPKAIPWSLLPNEKSNAALHNAVLDLCKYSFVSNHYGVLDMHSLVHMAICSWLKKNGRIEMVAISALRHHALAIAYQSNGQI</sequence>
<comment type="subcellular location">
    <subcellularLocation>
        <location evidence="2">Endoplasmic reticulum</location>
    </subcellularLocation>
    <subcellularLocation>
        <location evidence="3">Membrane</location>
    </subcellularLocation>
    <subcellularLocation>
        <location evidence="1">Mitochondrion</location>
    </subcellularLocation>
</comment>
<dbReference type="GO" id="GO:0016020">
    <property type="term" value="C:membrane"/>
    <property type="evidence" value="ECO:0007669"/>
    <property type="project" value="UniProtKB-SubCell"/>
</dbReference>
<dbReference type="SUPFAM" id="SSF53474">
    <property type="entry name" value="alpha/beta-Hydrolases"/>
    <property type="match status" value="1"/>
</dbReference>
<evidence type="ECO:0000256" key="5">
    <source>
        <dbReference type="ARBA" id="ARBA00023128"/>
    </source>
</evidence>
<evidence type="ECO:0000313" key="9">
    <source>
        <dbReference type="Proteomes" id="UP000007796"/>
    </source>
</evidence>